<reference evidence="4" key="1">
    <citation type="submission" date="2024-06" db="EMBL/GenBank/DDBJ databases">
        <authorList>
            <person name="Ryan C."/>
        </authorList>
    </citation>
    <scope>NUCLEOTIDE SEQUENCE [LARGE SCALE GENOMIC DNA]</scope>
</reference>
<dbReference type="EMBL" id="OZ075129">
    <property type="protein sequence ID" value="CAL4960578.1"/>
    <property type="molecule type" value="Genomic_DNA"/>
</dbReference>
<dbReference type="Proteomes" id="UP001497457">
    <property type="component" value="Chromosome 19rd"/>
</dbReference>
<dbReference type="InterPro" id="IPR051044">
    <property type="entry name" value="MAG_DAG_Lipase"/>
</dbReference>
<dbReference type="PANTHER" id="PTHR11614">
    <property type="entry name" value="PHOSPHOLIPASE-RELATED"/>
    <property type="match status" value="1"/>
</dbReference>
<keyword evidence="4" id="KW-1185">Reference proteome</keyword>
<proteinExistence type="predicted"/>
<dbReference type="SUPFAM" id="SSF53474">
    <property type="entry name" value="alpha/beta-Hydrolases"/>
    <property type="match status" value="1"/>
</dbReference>
<name>A0ABC8ZIA4_9POAL</name>
<gene>
    <name evidence="3" type="ORF">URODEC1_LOCUS44490</name>
</gene>
<protein>
    <recommendedName>
        <fullName evidence="2">Serine aminopeptidase S33 domain-containing protein</fullName>
    </recommendedName>
</protein>
<feature type="region of interest" description="Disordered" evidence="1">
    <location>
        <begin position="1"/>
        <end position="99"/>
    </location>
</feature>
<evidence type="ECO:0000313" key="3">
    <source>
        <dbReference type="EMBL" id="CAL4960578.1"/>
    </source>
</evidence>
<dbReference type="InterPro" id="IPR022742">
    <property type="entry name" value="Hydrolase_4"/>
</dbReference>
<organism evidence="3 4">
    <name type="scientific">Urochloa decumbens</name>
    <dbReference type="NCBI Taxonomy" id="240449"/>
    <lineage>
        <taxon>Eukaryota</taxon>
        <taxon>Viridiplantae</taxon>
        <taxon>Streptophyta</taxon>
        <taxon>Embryophyta</taxon>
        <taxon>Tracheophyta</taxon>
        <taxon>Spermatophyta</taxon>
        <taxon>Magnoliopsida</taxon>
        <taxon>Liliopsida</taxon>
        <taxon>Poales</taxon>
        <taxon>Poaceae</taxon>
        <taxon>PACMAD clade</taxon>
        <taxon>Panicoideae</taxon>
        <taxon>Panicodae</taxon>
        <taxon>Paniceae</taxon>
        <taxon>Melinidinae</taxon>
        <taxon>Urochloa</taxon>
    </lineage>
</organism>
<feature type="compositionally biased region" description="Basic residues" evidence="1">
    <location>
        <begin position="12"/>
        <end position="27"/>
    </location>
</feature>
<evidence type="ECO:0000256" key="1">
    <source>
        <dbReference type="SAM" id="MobiDB-lite"/>
    </source>
</evidence>
<reference evidence="3 4" key="2">
    <citation type="submission" date="2024-10" db="EMBL/GenBank/DDBJ databases">
        <authorList>
            <person name="Ryan C."/>
        </authorList>
    </citation>
    <scope>NUCLEOTIDE SEQUENCE [LARGE SCALE GENOMIC DNA]</scope>
</reference>
<evidence type="ECO:0000259" key="2">
    <source>
        <dbReference type="Pfam" id="PF12146"/>
    </source>
</evidence>
<feature type="compositionally biased region" description="Basic and acidic residues" evidence="1">
    <location>
        <begin position="28"/>
        <end position="37"/>
    </location>
</feature>
<dbReference type="AlphaFoldDB" id="A0ABC8ZIA4"/>
<sequence>MEGELTAAERRRSGRRLIRFRHGRCHRRSSEAEETGRVRRKRRADQPSTGPLQQHACRPRHGRRPRTNPLHPVAPGGSRHKHRRGRPWSPASPPASTRGHHCFLAQFRDNIKYEEDFFVNSRGNRLFTCRWMPKALEPRALIFICHGYGAECSISMGDTAARLVHSGFAVYGIDHEGHGKSSGSKGYISNFSDVVKDCSDHFKSVCEKQENRSKKRFLYGFSMGGTVVLQLHRKDPLYWDGAVLLAPACKIFDSMRPHPIIVSALKMISTVAPSWRVIPATDMIDKVCKDPQFKKEIRSNPYMYRGNLALQTGRELLSVTLDIEKNLHEVSLPFLVVHGTDDVVADPYGSKLLHERASSRDKTLKLYPGMWHVLMGEPPEDVERVFADVISWLEDRALSLVQNEIFSPITSKENFRCIEY</sequence>
<evidence type="ECO:0000313" key="4">
    <source>
        <dbReference type="Proteomes" id="UP001497457"/>
    </source>
</evidence>
<dbReference type="InterPro" id="IPR029058">
    <property type="entry name" value="AB_hydrolase_fold"/>
</dbReference>
<dbReference type="FunFam" id="3.40.50.1820:FF:000036">
    <property type="entry name" value="Alpha/beta-Hydrolases superfamily protein"/>
    <property type="match status" value="1"/>
</dbReference>
<dbReference type="Gene3D" id="3.40.50.1820">
    <property type="entry name" value="alpha/beta hydrolase"/>
    <property type="match status" value="1"/>
</dbReference>
<feature type="compositionally biased region" description="Basic residues" evidence="1">
    <location>
        <begin position="57"/>
        <end position="66"/>
    </location>
</feature>
<accession>A0ABC8ZIA4</accession>
<dbReference type="Pfam" id="PF12146">
    <property type="entry name" value="Hydrolase_4"/>
    <property type="match status" value="1"/>
</dbReference>
<feature type="domain" description="Serine aminopeptidase S33" evidence="2">
    <location>
        <begin position="137"/>
        <end position="378"/>
    </location>
</feature>